<dbReference type="Gene3D" id="3.30.950.30">
    <property type="entry name" value="Schlafen, AAA domain"/>
    <property type="match status" value="1"/>
</dbReference>
<organism evidence="2 3">
    <name type="scientific">candidate division TA06 bacterium B3_TA06</name>
    <dbReference type="NCBI Taxonomy" id="2012487"/>
    <lineage>
        <taxon>Bacteria</taxon>
        <taxon>Bacteria division TA06</taxon>
    </lineage>
</organism>
<dbReference type="PANTHER" id="PTHR30595">
    <property type="entry name" value="GLPR-RELATED TRANSCRIPTIONAL REPRESSOR"/>
    <property type="match status" value="1"/>
</dbReference>
<evidence type="ECO:0000313" key="2">
    <source>
        <dbReference type="EMBL" id="TKJ43174.1"/>
    </source>
</evidence>
<comment type="caution">
    <text evidence="2">The sequence shown here is derived from an EMBL/GenBank/DDBJ whole genome shotgun (WGS) entry which is preliminary data.</text>
</comment>
<accession>A0A532V7J8</accession>
<dbReference type="PANTHER" id="PTHR30595:SF6">
    <property type="entry name" value="SCHLAFEN ALBA-2 DOMAIN-CONTAINING PROTEIN"/>
    <property type="match status" value="1"/>
</dbReference>
<dbReference type="EMBL" id="NJBO01000006">
    <property type="protein sequence ID" value="TKJ43174.1"/>
    <property type="molecule type" value="Genomic_DNA"/>
</dbReference>
<dbReference type="InterPro" id="IPR007421">
    <property type="entry name" value="Schlafen_AlbA_2_dom"/>
</dbReference>
<dbReference type="Proteomes" id="UP000317778">
    <property type="component" value="Unassembled WGS sequence"/>
</dbReference>
<dbReference type="InterPro" id="IPR038461">
    <property type="entry name" value="Schlafen_AlbA_2_dom_sf"/>
</dbReference>
<gene>
    <name evidence="2" type="ORF">CEE36_05335</name>
</gene>
<sequence>MHLETEEDIQRLIDDRIPENYTLDYKEEPWPEKKGKNTANEIAKDISSFANNQGGIIIVGVKEDKRTKLPVARTPFEIGNWEERIDDVHHTSIKPFIEGLRIRRIISDEQTGKGYLIIEIPESPNAPHMVTTTNRYYRRTSSGAKPMSEAEVAELYNRRQVQEKRLKELSKPLFDKLEEEKAKVGNDETQLYCLFLPRIFHKELIDIYRSEFISNTESGLKRLELGISGMYTPDVKDGFFHYRHESTSDYHRLPNVWIHQDGGLLFVSKLFDSKSSQREIHPVLFIANIELGFKSARWIFSELLELYESFQLKTLVQLYNVKGWWIENFYPHYPEKISEWSQARAQFRRDSSPQLPTDKHNISVERNSSLYQLEENQLQQFLKKEVFLKVLRDFGHPNLDE</sequence>
<feature type="domain" description="Schlafen AlbA-2" evidence="1">
    <location>
        <begin position="19"/>
        <end position="147"/>
    </location>
</feature>
<reference evidence="2 3" key="1">
    <citation type="submission" date="2017-06" db="EMBL/GenBank/DDBJ databases">
        <title>Novel microbial phyla capable of carbon fixation and sulfur reduction in deep-sea sediments.</title>
        <authorList>
            <person name="Huang J."/>
            <person name="Baker B."/>
            <person name="Wang Y."/>
        </authorList>
    </citation>
    <scope>NUCLEOTIDE SEQUENCE [LARGE SCALE GENOMIC DNA]</scope>
    <source>
        <strain evidence="2">B3_TA06</strain>
    </source>
</reference>
<evidence type="ECO:0000313" key="3">
    <source>
        <dbReference type="Proteomes" id="UP000317778"/>
    </source>
</evidence>
<name>A0A532V7J8_UNCT6</name>
<protein>
    <recommendedName>
        <fullName evidence="1">Schlafen AlbA-2 domain-containing protein</fullName>
    </recommendedName>
</protein>
<proteinExistence type="predicted"/>
<evidence type="ECO:0000259" key="1">
    <source>
        <dbReference type="Pfam" id="PF04326"/>
    </source>
</evidence>
<dbReference type="AlphaFoldDB" id="A0A532V7J8"/>
<dbReference type="Pfam" id="PF04326">
    <property type="entry name" value="SLFN_AlbA_2"/>
    <property type="match status" value="1"/>
</dbReference>